<dbReference type="Gene3D" id="3.40.50.300">
    <property type="entry name" value="P-loop containing nucleotide triphosphate hydrolases"/>
    <property type="match status" value="1"/>
</dbReference>
<dbReference type="OrthoDB" id="3650366at2759"/>
<dbReference type="InterPro" id="IPR027417">
    <property type="entry name" value="P-loop_NTPase"/>
</dbReference>
<evidence type="ECO:0000313" key="2">
    <source>
        <dbReference type="Proteomes" id="UP000800040"/>
    </source>
</evidence>
<name>A0A6A5JYF4_9PLEO</name>
<dbReference type="EMBL" id="ML975415">
    <property type="protein sequence ID" value="KAF1829988.1"/>
    <property type="molecule type" value="Genomic_DNA"/>
</dbReference>
<dbReference type="AlphaFoldDB" id="A0A6A5JYF4"/>
<dbReference type="PANTHER" id="PTHR48312:SF1">
    <property type="entry name" value="SULFOTRANSFERASE"/>
    <property type="match status" value="1"/>
</dbReference>
<reference evidence="1" key="1">
    <citation type="submission" date="2020-01" db="EMBL/GenBank/DDBJ databases">
        <authorList>
            <consortium name="DOE Joint Genome Institute"/>
            <person name="Haridas S."/>
            <person name="Albert R."/>
            <person name="Binder M."/>
            <person name="Bloem J."/>
            <person name="Labutti K."/>
            <person name="Salamov A."/>
            <person name="Andreopoulos B."/>
            <person name="Baker S.E."/>
            <person name="Barry K."/>
            <person name="Bills G."/>
            <person name="Bluhm B.H."/>
            <person name="Cannon C."/>
            <person name="Castanera R."/>
            <person name="Culley D.E."/>
            <person name="Daum C."/>
            <person name="Ezra D."/>
            <person name="Gonzalez J.B."/>
            <person name="Henrissat B."/>
            <person name="Kuo A."/>
            <person name="Liang C."/>
            <person name="Lipzen A."/>
            <person name="Lutzoni F."/>
            <person name="Magnuson J."/>
            <person name="Mondo S."/>
            <person name="Nolan M."/>
            <person name="Ohm R."/>
            <person name="Pangilinan J."/>
            <person name="Park H.-J."/>
            <person name="Ramirez L."/>
            <person name="Alfaro M."/>
            <person name="Sun H."/>
            <person name="Tritt A."/>
            <person name="Yoshinaga Y."/>
            <person name="Zwiers L.-H."/>
            <person name="Turgeon B.G."/>
            <person name="Goodwin S.B."/>
            <person name="Spatafora J.W."/>
            <person name="Crous P.W."/>
            <person name="Grigoriev I.V."/>
        </authorList>
    </citation>
    <scope>NUCLEOTIDE SEQUENCE</scope>
    <source>
        <strain evidence="1">P77</strain>
    </source>
</reference>
<sequence>MARTVDTARASDAPAVRGVYLLTHPRSASNLFQTMMEKQPGYEKLGYKLFQASFAALGQLDKGRLSKWPEEERKALYDNFQTCFEKLEDELEDAKKNGNQVFVKEHAIFLAGPDKLFASLYPDDDPPAMVVRQRHEPPESVHTNPTSLPDSFMLSLQPIFQIRHPALMFPSMIRAMRDPDIRTPPFGSSAKVTLTLGHSRALYDWYLAHGGELTPRIIDADDIMNDRAAVRRLCIETGLDPDAVQYEWEEKHLEDPIQARFLSTISKSKGILPGLGSKGLNIETEKEKWKKEFGDKDGETLAGYVSDAMDDYNYMLSRRTRGE</sequence>
<protein>
    <submittedName>
        <fullName evidence="1">Uncharacterized protein</fullName>
    </submittedName>
</protein>
<keyword evidence="2" id="KW-1185">Reference proteome</keyword>
<evidence type="ECO:0000313" key="1">
    <source>
        <dbReference type="EMBL" id="KAF1829988.1"/>
    </source>
</evidence>
<organism evidence="1 2">
    <name type="scientific">Decorospora gaudefroyi</name>
    <dbReference type="NCBI Taxonomy" id="184978"/>
    <lineage>
        <taxon>Eukaryota</taxon>
        <taxon>Fungi</taxon>
        <taxon>Dikarya</taxon>
        <taxon>Ascomycota</taxon>
        <taxon>Pezizomycotina</taxon>
        <taxon>Dothideomycetes</taxon>
        <taxon>Pleosporomycetidae</taxon>
        <taxon>Pleosporales</taxon>
        <taxon>Pleosporineae</taxon>
        <taxon>Pleosporaceae</taxon>
        <taxon>Decorospora</taxon>
    </lineage>
</organism>
<proteinExistence type="predicted"/>
<dbReference type="Proteomes" id="UP000800040">
    <property type="component" value="Unassembled WGS sequence"/>
</dbReference>
<dbReference type="SUPFAM" id="SSF52540">
    <property type="entry name" value="P-loop containing nucleoside triphosphate hydrolases"/>
    <property type="match status" value="1"/>
</dbReference>
<dbReference type="PANTHER" id="PTHR48312">
    <property type="match status" value="1"/>
</dbReference>
<gene>
    <name evidence="1" type="ORF">BDW02DRAFT_573478</name>
</gene>
<accession>A0A6A5JYF4</accession>